<proteinExistence type="predicted"/>
<keyword evidence="6" id="KW-1185">Reference proteome</keyword>
<protein>
    <recommendedName>
        <fullName evidence="4">Nematode cuticle collagen N-terminal domain-containing protein</fullName>
    </recommendedName>
</protein>
<evidence type="ECO:0000256" key="2">
    <source>
        <dbReference type="ARBA" id="ARBA00022737"/>
    </source>
</evidence>
<name>A0A2A2LWU6_9BILA</name>
<sequence length="127" mass="14060">MSTKKEGSSIRFAVRSAAHVSLAASACLLLLSIVSILYAVSDIHGFYEEAMSDFHEWKHYADNAWHEMASVTIRVARSSEPRKRYTNFRQRFRDYTDYGSGGSNSGGSGGGGGKILHAYRQFGFLAK</sequence>
<dbReference type="GO" id="GO:0042302">
    <property type="term" value="F:structural constituent of cuticle"/>
    <property type="evidence" value="ECO:0007669"/>
    <property type="project" value="InterPro"/>
</dbReference>
<evidence type="ECO:0000256" key="1">
    <source>
        <dbReference type="ARBA" id="ARBA00011518"/>
    </source>
</evidence>
<keyword evidence="3" id="KW-1015">Disulfide bond</keyword>
<comment type="subunit">
    <text evidence="1">Collagen polypeptide chains are complexed within the cuticle by disulfide bonds and other types of covalent cross-links.</text>
</comment>
<dbReference type="SMART" id="SM01088">
    <property type="entry name" value="Col_cuticle_N"/>
    <property type="match status" value="1"/>
</dbReference>
<organism evidence="5 6">
    <name type="scientific">Diploscapter pachys</name>
    <dbReference type="NCBI Taxonomy" id="2018661"/>
    <lineage>
        <taxon>Eukaryota</taxon>
        <taxon>Metazoa</taxon>
        <taxon>Ecdysozoa</taxon>
        <taxon>Nematoda</taxon>
        <taxon>Chromadorea</taxon>
        <taxon>Rhabditida</taxon>
        <taxon>Rhabditina</taxon>
        <taxon>Rhabditomorpha</taxon>
        <taxon>Rhabditoidea</taxon>
        <taxon>Rhabditidae</taxon>
        <taxon>Diploscapter</taxon>
    </lineage>
</organism>
<feature type="domain" description="Nematode cuticle collagen N-terminal" evidence="4">
    <location>
        <begin position="16"/>
        <end position="68"/>
    </location>
</feature>
<keyword evidence="2" id="KW-0677">Repeat</keyword>
<dbReference type="PROSITE" id="PS51257">
    <property type="entry name" value="PROKAR_LIPOPROTEIN"/>
    <property type="match status" value="1"/>
</dbReference>
<dbReference type="STRING" id="2018661.A0A2A2LWU6"/>
<dbReference type="InterPro" id="IPR002486">
    <property type="entry name" value="Col_cuticle_N"/>
</dbReference>
<dbReference type="AlphaFoldDB" id="A0A2A2LWU6"/>
<evidence type="ECO:0000313" key="6">
    <source>
        <dbReference type="Proteomes" id="UP000218231"/>
    </source>
</evidence>
<accession>A0A2A2LWU6</accession>
<dbReference type="Pfam" id="PF01484">
    <property type="entry name" value="Col_cuticle_N"/>
    <property type="match status" value="1"/>
</dbReference>
<evidence type="ECO:0000256" key="3">
    <source>
        <dbReference type="ARBA" id="ARBA00023157"/>
    </source>
</evidence>
<gene>
    <name evidence="5" type="ORF">WR25_14595</name>
</gene>
<reference evidence="5 6" key="1">
    <citation type="journal article" date="2017" name="Curr. Biol.">
        <title>Genome architecture and evolution of a unichromosomal asexual nematode.</title>
        <authorList>
            <person name="Fradin H."/>
            <person name="Zegar C."/>
            <person name="Gutwein M."/>
            <person name="Lucas J."/>
            <person name="Kovtun M."/>
            <person name="Corcoran D."/>
            <person name="Baugh L.R."/>
            <person name="Kiontke K."/>
            <person name="Gunsalus K."/>
            <person name="Fitch D.H."/>
            <person name="Piano F."/>
        </authorList>
    </citation>
    <scope>NUCLEOTIDE SEQUENCE [LARGE SCALE GENOMIC DNA]</scope>
    <source>
        <strain evidence="5">PF1309</strain>
    </source>
</reference>
<evidence type="ECO:0000313" key="5">
    <source>
        <dbReference type="EMBL" id="PAV90445.1"/>
    </source>
</evidence>
<comment type="caution">
    <text evidence="5">The sequence shown here is derived from an EMBL/GenBank/DDBJ whole genome shotgun (WGS) entry which is preliminary data.</text>
</comment>
<dbReference type="EMBL" id="LIAE01006373">
    <property type="protein sequence ID" value="PAV90445.1"/>
    <property type="molecule type" value="Genomic_DNA"/>
</dbReference>
<evidence type="ECO:0000259" key="4">
    <source>
        <dbReference type="SMART" id="SM01088"/>
    </source>
</evidence>
<dbReference type="Proteomes" id="UP000218231">
    <property type="component" value="Unassembled WGS sequence"/>
</dbReference>